<dbReference type="InterPro" id="IPR005835">
    <property type="entry name" value="NTP_transferase_dom"/>
</dbReference>
<keyword evidence="2" id="KW-0548">Nucleotidyltransferase</keyword>
<protein>
    <submittedName>
        <fullName evidence="4">Nucleotidyl transferase possibly involved in threonylcarbamoyladenosine formation</fullName>
    </submittedName>
</protein>
<evidence type="ECO:0000313" key="4">
    <source>
        <dbReference type="EMBL" id="VAW85659.1"/>
    </source>
</evidence>
<dbReference type="SUPFAM" id="SSF53448">
    <property type="entry name" value="Nucleotide-diphospho-sugar transferases"/>
    <property type="match status" value="1"/>
</dbReference>
<dbReference type="PANTHER" id="PTHR43584:SF8">
    <property type="entry name" value="N-ACETYLMURAMATE ALPHA-1-PHOSPHATE URIDYLYLTRANSFERASE"/>
    <property type="match status" value="1"/>
</dbReference>
<gene>
    <name evidence="4" type="ORF">MNBD_GAMMA18-382</name>
</gene>
<dbReference type="InterPro" id="IPR050065">
    <property type="entry name" value="GlmU-like"/>
</dbReference>
<dbReference type="Pfam" id="PF00483">
    <property type="entry name" value="NTP_transferase"/>
    <property type="match status" value="1"/>
</dbReference>
<evidence type="ECO:0000256" key="1">
    <source>
        <dbReference type="ARBA" id="ARBA00022679"/>
    </source>
</evidence>
<dbReference type="Gene3D" id="3.90.550.10">
    <property type="entry name" value="Spore Coat Polysaccharide Biosynthesis Protein SpsA, Chain A"/>
    <property type="match status" value="1"/>
</dbReference>
<dbReference type="EMBL" id="UOFP01000103">
    <property type="protein sequence ID" value="VAW85659.1"/>
    <property type="molecule type" value="Genomic_DNA"/>
</dbReference>
<evidence type="ECO:0000259" key="3">
    <source>
        <dbReference type="Pfam" id="PF00483"/>
    </source>
</evidence>
<accession>A0A3B0ZH93</accession>
<dbReference type="GO" id="GO:0016779">
    <property type="term" value="F:nucleotidyltransferase activity"/>
    <property type="evidence" value="ECO:0007669"/>
    <property type="project" value="UniProtKB-KW"/>
</dbReference>
<reference evidence="4" key="1">
    <citation type="submission" date="2018-06" db="EMBL/GenBank/DDBJ databases">
        <authorList>
            <person name="Zhirakovskaya E."/>
        </authorList>
    </citation>
    <scope>NUCLEOTIDE SEQUENCE</scope>
</reference>
<organism evidence="4">
    <name type="scientific">hydrothermal vent metagenome</name>
    <dbReference type="NCBI Taxonomy" id="652676"/>
    <lineage>
        <taxon>unclassified sequences</taxon>
        <taxon>metagenomes</taxon>
        <taxon>ecological metagenomes</taxon>
    </lineage>
</organism>
<dbReference type="PANTHER" id="PTHR43584">
    <property type="entry name" value="NUCLEOTIDYL TRANSFERASE"/>
    <property type="match status" value="1"/>
</dbReference>
<dbReference type="AlphaFoldDB" id="A0A3B0ZH93"/>
<dbReference type="InterPro" id="IPR054790">
    <property type="entry name" value="MurU"/>
</dbReference>
<proteinExistence type="predicted"/>
<dbReference type="CDD" id="cd06422">
    <property type="entry name" value="NTP_transferase_like_1"/>
    <property type="match status" value="1"/>
</dbReference>
<keyword evidence="1 4" id="KW-0808">Transferase</keyword>
<dbReference type="InterPro" id="IPR029044">
    <property type="entry name" value="Nucleotide-diphossugar_trans"/>
</dbReference>
<evidence type="ECO:0000256" key="2">
    <source>
        <dbReference type="ARBA" id="ARBA00022695"/>
    </source>
</evidence>
<name>A0A3B0ZH93_9ZZZZ</name>
<sequence>MRAMILAAGRGERMRPLTDTTPKPLLMVQGKPLLIHHLIALEKAGVTQVVINHAWFGEKIEALVGDGAAYGLQVSYSPEPAGGLETAGGIFQALPLLGNAPFIVVNGDVWCDYPFAALPSQIQGVAHLVMVDNPAQHPEGDFSLNNGLLSNASDNALTYSGIAVFHPDFFAKCQPGRYPLAPLLRQQIVKGRVSGEYYPGVWCDVGTPERLDELNG</sequence>
<dbReference type="NCBIfam" id="NF045761">
    <property type="entry name" value="NAMPUrTaseMurU"/>
    <property type="match status" value="1"/>
</dbReference>
<feature type="domain" description="Nucleotidyl transferase" evidence="3">
    <location>
        <begin position="3"/>
        <end position="121"/>
    </location>
</feature>